<dbReference type="RefSeq" id="WP_025837334.1">
    <property type="nucleotide sequence ID" value="NZ_CALTZT010000062.1"/>
</dbReference>
<dbReference type="AlphaFoldDB" id="A0A099WUE4"/>
<evidence type="ECO:0000313" key="3">
    <source>
        <dbReference type="Proteomes" id="UP000030125"/>
    </source>
</evidence>
<organism evidence="2 3">
    <name type="scientific">Porphyromonas cangingivalis</name>
    <dbReference type="NCBI Taxonomy" id="36874"/>
    <lineage>
        <taxon>Bacteria</taxon>
        <taxon>Pseudomonadati</taxon>
        <taxon>Bacteroidota</taxon>
        <taxon>Bacteroidia</taxon>
        <taxon>Bacteroidales</taxon>
        <taxon>Porphyromonadaceae</taxon>
        <taxon>Porphyromonas</taxon>
    </lineage>
</organism>
<dbReference type="Proteomes" id="UP000030125">
    <property type="component" value="Unassembled WGS sequence"/>
</dbReference>
<name>A0A099WUE4_PORCN</name>
<protein>
    <recommendedName>
        <fullName evidence="1">BFN domain-containing protein</fullName>
    </recommendedName>
</protein>
<proteinExistence type="predicted"/>
<dbReference type="GO" id="GO:0004518">
    <property type="term" value="F:nuclease activity"/>
    <property type="evidence" value="ECO:0007669"/>
    <property type="project" value="InterPro"/>
</dbReference>
<keyword evidence="3" id="KW-1185">Reference proteome</keyword>
<dbReference type="EMBL" id="JQJD01000060">
    <property type="protein sequence ID" value="KGN78521.1"/>
    <property type="molecule type" value="Genomic_DNA"/>
</dbReference>
<evidence type="ECO:0000313" key="2">
    <source>
        <dbReference type="EMBL" id="KGN78521.1"/>
    </source>
</evidence>
<dbReference type="SUPFAM" id="SSF103256">
    <property type="entry name" value="Hypothetical protein TM0160"/>
    <property type="match status" value="1"/>
</dbReference>
<accession>A0A099WUE4</accession>
<dbReference type="InterPro" id="IPR036104">
    <property type="entry name" value="BFN_sf"/>
</dbReference>
<dbReference type="InterPro" id="IPR003729">
    <property type="entry name" value="Bi_nuclease_dom"/>
</dbReference>
<sequence>MKEVKMCQVTVIGVGHSNNKERTMAMVLREIAEPHRHMPVFIPRHREATFISAIKWYARNEAVDHDVVDDFAMAVGYRIRSVSIHTERSGALTAQMMALGEMGERVTFTVTMHQGVLHAYLRNLPIYIEEDVLNTAEKQVKYKGYDEVSELGLDVQKERVSNSLLGRCITQGVMPLEVTDPTAEERLHESTYEELEILHKLSIDKEQYEWAKIIWAEQEARIKTSGNE</sequence>
<comment type="caution">
    <text evidence="2">The sequence shown here is derived from an EMBL/GenBank/DDBJ whole genome shotgun (WGS) entry which is preliminary data.</text>
</comment>
<feature type="domain" description="BFN" evidence="1">
    <location>
        <begin position="26"/>
        <end position="139"/>
    </location>
</feature>
<dbReference type="Pfam" id="PF02577">
    <property type="entry name" value="BFN_dom"/>
    <property type="match status" value="1"/>
</dbReference>
<reference evidence="2 3" key="1">
    <citation type="submission" date="2014-08" db="EMBL/GenBank/DDBJ databases">
        <title>Porphyromonas cangingivalis strain:COT-109_OH1386 Genome sequencing.</title>
        <authorList>
            <person name="Wallis C."/>
            <person name="Deusch O."/>
            <person name="O'Flynn C."/>
            <person name="Davis I."/>
            <person name="Jospin G."/>
            <person name="Darling A.E."/>
            <person name="Coil D.A."/>
            <person name="Alexiev A."/>
            <person name="Horsfall A."/>
            <person name="Kirkwood N."/>
            <person name="Harris S."/>
            <person name="Eisen J.A."/>
        </authorList>
    </citation>
    <scope>NUCLEOTIDE SEQUENCE [LARGE SCALE GENOMIC DNA]</scope>
    <source>
        <strain evidence="3">COT-109 OH1386</strain>
    </source>
</reference>
<dbReference type="STRING" id="36874.HQ34_06540"/>
<evidence type="ECO:0000259" key="1">
    <source>
        <dbReference type="Pfam" id="PF02577"/>
    </source>
</evidence>
<dbReference type="Gene3D" id="3.10.690.10">
    <property type="entry name" value="Bifunctional nuclease domain"/>
    <property type="match status" value="1"/>
</dbReference>
<gene>
    <name evidence="2" type="ORF">HQ35_09920</name>
</gene>